<reference evidence="1" key="2">
    <citation type="submission" date="2025-09" db="UniProtKB">
        <authorList>
            <consortium name="Ensembl"/>
        </authorList>
    </citation>
    <scope>IDENTIFICATION</scope>
</reference>
<organism evidence="1 2">
    <name type="scientific">Hippocampus comes</name>
    <name type="common">Tiger tail seahorse</name>
    <dbReference type="NCBI Taxonomy" id="109280"/>
    <lineage>
        <taxon>Eukaryota</taxon>
        <taxon>Metazoa</taxon>
        <taxon>Chordata</taxon>
        <taxon>Craniata</taxon>
        <taxon>Vertebrata</taxon>
        <taxon>Euteleostomi</taxon>
        <taxon>Actinopterygii</taxon>
        <taxon>Neopterygii</taxon>
        <taxon>Teleostei</taxon>
        <taxon>Neoteleostei</taxon>
        <taxon>Acanthomorphata</taxon>
        <taxon>Syngnathiaria</taxon>
        <taxon>Syngnathiformes</taxon>
        <taxon>Syngnathoidei</taxon>
        <taxon>Syngnathidae</taxon>
        <taxon>Hippocampus</taxon>
    </lineage>
</organism>
<dbReference type="AlphaFoldDB" id="A0A3Q3DNU6"/>
<dbReference type="Ensembl" id="ENSHCOT00000025039.1">
    <property type="protein sequence ID" value="ENSHCOP00000016820.1"/>
    <property type="gene ID" value="ENSHCOG00000020616.1"/>
</dbReference>
<accession>A0A3Q3DNU6</accession>
<reference evidence="1" key="1">
    <citation type="submission" date="2025-08" db="UniProtKB">
        <authorList>
            <consortium name="Ensembl"/>
        </authorList>
    </citation>
    <scope>IDENTIFICATION</scope>
</reference>
<sequence>IANAMKATSTIFVLSPYTGVLHFPTPRQHFFGGGGAPCLIPALTHRERSDSVSIVALTAELAPGSSLGCWSPSHIVASLIRFESKIIIGQVSPIYLE</sequence>
<name>A0A3Q3DNU6_HIPCM</name>
<dbReference type="Proteomes" id="UP000264820">
    <property type="component" value="Unplaced"/>
</dbReference>
<evidence type="ECO:0000313" key="2">
    <source>
        <dbReference type="Proteomes" id="UP000264820"/>
    </source>
</evidence>
<protein>
    <submittedName>
        <fullName evidence="1">Uncharacterized protein</fullName>
    </submittedName>
</protein>
<keyword evidence="2" id="KW-1185">Reference proteome</keyword>
<proteinExistence type="predicted"/>
<evidence type="ECO:0000313" key="1">
    <source>
        <dbReference type="Ensembl" id="ENSHCOP00000016820.1"/>
    </source>
</evidence>